<dbReference type="KEGG" id="uli:ETAA1_37100"/>
<organism evidence="1 2">
    <name type="scientific">Urbifossiella limnaea</name>
    <dbReference type="NCBI Taxonomy" id="2528023"/>
    <lineage>
        <taxon>Bacteria</taxon>
        <taxon>Pseudomonadati</taxon>
        <taxon>Planctomycetota</taxon>
        <taxon>Planctomycetia</taxon>
        <taxon>Gemmatales</taxon>
        <taxon>Gemmataceae</taxon>
        <taxon>Urbifossiella</taxon>
    </lineage>
</organism>
<dbReference type="OrthoDB" id="9764969at2"/>
<evidence type="ECO:0000313" key="2">
    <source>
        <dbReference type="Proteomes" id="UP000319576"/>
    </source>
</evidence>
<gene>
    <name evidence="1" type="ORF">ETAA1_37100</name>
</gene>
<accession>A0A517XW72</accession>
<dbReference type="AlphaFoldDB" id="A0A517XW72"/>
<name>A0A517XW72_9BACT</name>
<dbReference type="RefSeq" id="WP_145240909.1">
    <property type="nucleotide sequence ID" value="NZ_CP036273.1"/>
</dbReference>
<proteinExistence type="predicted"/>
<evidence type="ECO:0000313" key="1">
    <source>
        <dbReference type="EMBL" id="QDU21737.1"/>
    </source>
</evidence>
<dbReference type="EMBL" id="CP036273">
    <property type="protein sequence ID" value="QDU21737.1"/>
    <property type="molecule type" value="Genomic_DNA"/>
</dbReference>
<sequence>MNTTNRATAKLVREIAAHFKDFDRRPPAEQMATYFAVGLDLGPVVMDQVTYGPRGIADIASRVSHLGTEERASWVMSLGHIDEEDRAFILEEAATPMDNGQPLTLGHWRWVFRACSPERPAGNEEQFRRELAWLRRESPSEEVLEHIEEVLDREHEREQDELREQVREAASHLLGAL</sequence>
<keyword evidence="2" id="KW-1185">Reference proteome</keyword>
<reference evidence="1 2" key="1">
    <citation type="submission" date="2019-02" db="EMBL/GenBank/DDBJ databases">
        <title>Deep-cultivation of Planctomycetes and their phenomic and genomic characterization uncovers novel biology.</title>
        <authorList>
            <person name="Wiegand S."/>
            <person name="Jogler M."/>
            <person name="Boedeker C."/>
            <person name="Pinto D."/>
            <person name="Vollmers J."/>
            <person name="Rivas-Marin E."/>
            <person name="Kohn T."/>
            <person name="Peeters S.H."/>
            <person name="Heuer A."/>
            <person name="Rast P."/>
            <person name="Oberbeckmann S."/>
            <person name="Bunk B."/>
            <person name="Jeske O."/>
            <person name="Meyerdierks A."/>
            <person name="Storesund J.E."/>
            <person name="Kallscheuer N."/>
            <person name="Luecker S."/>
            <person name="Lage O.M."/>
            <person name="Pohl T."/>
            <person name="Merkel B.J."/>
            <person name="Hornburger P."/>
            <person name="Mueller R.-W."/>
            <person name="Bruemmer F."/>
            <person name="Labrenz M."/>
            <person name="Spormann A.M."/>
            <person name="Op den Camp H."/>
            <person name="Overmann J."/>
            <person name="Amann R."/>
            <person name="Jetten M.S.M."/>
            <person name="Mascher T."/>
            <person name="Medema M.H."/>
            <person name="Devos D.P."/>
            <person name="Kaster A.-K."/>
            <person name="Ovreas L."/>
            <person name="Rohde M."/>
            <person name="Galperin M.Y."/>
            <person name="Jogler C."/>
        </authorList>
    </citation>
    <scope>NUCLEOTIDE SEQUENCE [LARGE SCALE GENOMIC DNA]</scope>
    <source>
        <strain evidence="1 2">ETA_A1</strain>
    </source>
</reference>
<dbReference type="Proteomes" id="UP000319576">
    <property type="component" value="Chromosome"/>
</dbReference>
<protein>
    <submittedName>
        <fullName evidence="1">Uncharacterized protein</fullName>
    </submittedName>
</protein>